<accession>Q99HX1</accession>
<dbReference type="EMBL" id="AF221544">
    <property type="protein sequence ID" value="AAK00137.1"/>
    <property type="molecule type" value="Genomic_DNA"/>
</dbReference>
<proteinExistence type="predicted"/>
<reference evidence="1" key="1">
    <citation type="journal article" date="2000" name="Virus Genes">
        <title>Characterization of early region 4 of porcine adenovirus serotype 5.</title>
        <authorList>
            <person name="Tuboly T."/>
            <person name="Nagy M."/>
            <person name="Nagy E."/>
        </authorList>
    </citation>
    <scope>NUCLEOTIDE SEQUENCE</scope>
</reference>
<sequence length="119" mass="13542">MAARRICCRRRSTDSFSPVDCETFALQRSSEILHIIYQSNQDLEKVHFQHESQLEVLRQVSQLGYVLATYVTSGPRGQGVPLNVREAFLSWNVLKHKLGALLVSVDYKDGRVGHSNDRL</sequence>
<name>Q99HX1_9ADEN</name>
<organism evidence="1">
    <name type="scientific">Porcine adenovirus 5</name>
    <dbReference type="NCBI Taxonomy" id="45370"/>
    <lineage>
        <taxon>Viruses</taxon>
        <taxon>Varidnaviria</taxon>
        <taxon>Bamfordvirae</taxon>
        <taxon>Preplasmiviricota</taxon>
        <taxon>Polisuviricotina</taxon>
        <taxon>Pharingeaviricetes</taxon>
        <taxon>Rowavirales</taxon>
        <taxon>Adenoviridae</taxon>
        <taxon>Mastadenovirus</taxon>
        <taxon>Mastadenovirus porcusquintum</taxon>
    </lineage>
</organism>
<evidence type="ECO:0000313" key="1">
    <source>
        <dbReference type="EMBL" id="AAK00137.1"/>
    </source>
</evidence>
<protein>
    <submittedName>
        <fullName evidence="1">ORF4</fullName>
    </submittedName>
</protein>